<dbReference type="Gramene" id="OE9A052950T1">
    <property type="protein sequence ID" value="OE9A052950C1"/>
    <property type="gene ID" value="OE9A052950"/>
</dbReference>
<evidence type="ECO:0000313" key="2">
    <source>
        <dbReference type="EMBL" id="CAA2977233.1"/>
    </source>
</evidence>
<feature type="compositionally biased region" description="Pro residues" evidence="1">
    <location>
        <begin position="46"/>
        <end position="57"/>
    </location>
</feature>
<keyword evidence="3" id="KW-1185">Reference proteome</keyword>
<evidence type="ECO:0000313" key="3">
    <source>
        <dbReference type="Proteomes" id="UP000594638"/>
    </source>
</evidence>
<feature type="non-terminal residue" evidence="2">
    <location>
        <position position="1"/>
    </location>
</feature>
<reference evidence="2 3" key="1">
    <citation type="submission" date="2019-12" db="EMBL/GenBank/DDBJ databases">
        <authorList>
            <person name="Alioto T."/>
            <person name="Alioto T."/>
            <person name="Gomez Garrido J."/>
        </authorList>
    </citation>
    <scope>NUCLEOTIDE SEQUENCE [LARGE SCALE GENOMIC DNA]</scope>
</reference>
<comment type="caution">
    <text evidence="2">The sequence shown here is derived from an EMBL/GenBank/DDBJ whole genome shotgun (WGS) entry which is preliminary data.</text>
</comment>
<proteinExistence type="predicted"/>
<gene>
    <name evidence="2" type="ORF">OLEA9_A052950</name>
</gene>
<evidence type="ECO:0000256" key="1">
    <source>
        <dbReference type="SAM" id="MobiDB-lite"/>
    </source>
</evidence>
<dbReference type="AlphaFoldDB" id="A0A8S0REE5"/>
<dbReference type="Proteomes" id="UP000594638">
    <property type="component" value="Unassembled WGS sequence"/>
</dbReference>
<dbReference type="EMBL" id="CACTIH010003028">
    <property type="protein sequence ID" value="CAA2977233.1"/>
    <property type="molecule type" value="Genomic_DNA"/>
</dbReference>
<sequence length="124" mass="12623">DKATTLQSVHRARVCVAKGRAVSGRAETRGEIRESGALTAVSSWPAVPPRPATPHPPHCNSGGWIRGRDGQGFGTPGLFMSGLGLPALPGRHQGEAAGGGHLARLASPASLASLAPQILRALLG</sequence>
<accession>A0A8S0REE5</accession>
<name>A0A8S0REE5_OLEEU</name>
<feature type="region of interest" description="Disordered" evidence="1">
    <location>
        <begin position="43"/>
        <end position="67"/>
    </location>
</feature>
<protein>
    <submittedName>
        <fullName evidence="2">Uncharacterized protein</fullName>
    </submittedName>
</protein>
<organism evidence="2 3">
    <name type="scientific">Olea europaea subsp. europaea</name>
    <dbReference type="NCBI Taxonomy" id="158383"/>
    <lineage>
        <taxon>Eukaryota</taxon>
        <taxon>Viridiplantae</taxon>
        <taxon>Streptophyta</taxon>
        <taxon>Embryophyta</taxon>
        <taxon>Tracheophyta</taxon>
        <taxon>Spermatophyta</taxon>
        <taxon>Magnoliopsida</taxon>
        <taxon>eudicotyledons</taxon>
        <taxon>Gunneridae</taxon>
        <taxon>Pentapetalae</taxon>
        <taxon>asterids</taxon>
        <taxon>lamiids</taxon>
        <taxon>Lamiales</taxon>
        <taxon>Oleaceae</taxon>
        <taxon>Oleeae</taxon>
        <taxon>Olea</taxon>
    </lineage>
</organism>